<accession>A0A4R2I7Q7</accession>
<comment type="caution">
    <text evidence="6">The sequence shown here is derived from an EMBL/GenBank/DDBJ whole genome shotgun (WGS) entry which is preliminary data.</text>
</comment>
<sequence length="315" mass="32773">MGELDVVVSGLVFQDLVLGLPTAPRPGTEVWATDSAESPGGIANFAVALARLGLSTGLAAAFGADDIGDRVWQSLEHEGIDLTLSRKLAGWQTPLTVALAYDNDRALVTRGTPPLLSADELITAPPAARAVAAHIGPWPNEWLAKAKAAGSVVFADVGWDPSEQWDPAVLDQLEHCDVFLPNADEAMSYTRTTSPTAALEQLAAKVPVVVVSNGAAGAEAIDSTTGERVVVPAYPVQAADTTGAGDVFAAGFIAATLWQLPLEQRVRFAALTAALSVTRLGGADAAPRWADLAGWQAAHPEDQHLQALISAHSGR</sequence>
<dbReference type="InterPro" id="IPR029056">
    <property type="entry name" value="Ribokinase-like"/>
</dbReference>
<dbReference type="GO" id="GO:0016301">
    <property type="term" value="F:kinase activity"/>
    <property type="evidence" value="ECO:0007669"/>
    <property type="project" value="UniProtKB-KW"/>
</dbReference>
<feature type="domain" description="Carbohydrate kinase PfkB" evidence="5">
    <location>
        <begin position="34"/>
        <end position="287"/>
    </location>
</feature>
<dbReference type="Gene3D" id="3.40.1190.20">
    <property type="match status" value="1"/>
</dbReference>
<dbReference type="GO" id="GO:0006796">
    <property type="term" value="P:phosphate-containing compound metabolic process"/>
    <property type="evidence" value="ECO:0007669"/>
    <property type="project" value="UniProtKB-ARBA"/>
</dbReference>
<protein>
    <submittedName>
        <fullName evidence="6">Sugar/nucleoside kinase (Ribokinase family)</fullName>
    </submittedName>
</protein>
<dbReference type="PANTHER" id="PTHR10584">
    <property type="entry name" value="SUGAR KINASE"/>
    <property type="match status" value="1"/>
</dbReference>
<proteinExistence type="inferred from homology"/>
<dbReference type="OrthoDB" id="7946249at2"/>
<dbReference type="InterPro" id="IPR002173">
    <property type="entry name" value="Carboh/pur_kinase_PfkB_CS"/>
</dbReference>
<reference evidence="6 7" key="1">
    <citation type="journal article" date="2015" name="Stand. Genomic Sci.">
        <title>Genomic Encyclopedia of Bacterial and Archaeal Type Strains, Phase III: the genomes of soil and plant-associated and newly described type strains.</title>
        <authorList>
            <person name="Whitman W.B."/>
            <person name="Woyke T."/>
            <person name="Klenk H.P."/>
            <person name="Zhou Y."/>
            <person name="Lilburn T.G."/>
            <person name="Beck B.J."/>
            <person name="De Vos P."/>
            <person name="Vandamme P."/>
            <person name="Eisen J.A."/>
            <person name="Garrity G."/>
            <person name="Hugenholtz P."/>
            <person name="Kyrpides N.C."/>
        </authorList>
    </citation>
    <scope>NUCLEOTIDE SEQUENCE [LARGE SCALE GENOMIC DNA]</scope>
    <source>
        <strain evidence="6 7">VKM Ac-2541</strain>
    </source>
</reference>
<dbReference type="SUPFAM" id="SSF53613">
    <property type="entry name" value="Ribokinase-like"/>
    <property type="match status" value="1"/>
</dbReference>
<dbReference type="PRINTS" id="PR00990">
    <property type="entry name" value="RIBOKINASE"/>
</dbReference>
<dbReference type="PROSITE" id="PS00584">
    <property type="entry name" value="PFKB_KINASES_2"/>
    <property type="match status" value="1"/>
</dbReference>
<evidence type="ECO:0000259" key="5">
    <source>
        <dbReference type="Pfam" id="PF00294"/>
    </source>
</evidence>
<dbReference type="InterPro" id="IPR002139">
    <property type="entry name" value="Ribo/fructo_kinase"/>
</dbReference>
<evidence type="ECO:0000256" key="4">
    <source>
        <dbReference type="RuleBase" id="RU003704"/>
    </source>
</evidence>
<evidence type="ECO:0000256" key="1">
    <source>
        <dbReference type="ARBA" id="ARBA00010688"/>
    </source>
</evidence>
<evidence type="ECO:0000313" key="6">
    <source>
        <dbReference type="EMBL" id="TCO40117.1"/>
    </source>
</evidence>
<keyword evidence="3 4" id="KW-0418">Kinase</keyword>
<keyword evidence="2 4" id="KW-0808">Transferase</keyword>
<comment type="similarity">
    <text evidence="1 4">Belongs to the carbohydrate kinase PfkB family.</text>
</comment>
<evidence type="ECO:0000256" key="2">
    <source>
        <dbReference type="ARBA" id="ARBA00022679"/>
    </source>
</evidence>
<organism evidence="6 7">
    <name type="scientific">Kribbella antiqua</name>
    <dbReference type="NCBI Taxonomy" id="2512217"/>
    <lineage>
        <taxon>Bacteria</taxon>
        <taxon>Bacillati</taxon>
        <taxon>Actinomycetota</taxon>
        <taxon>Actinomycetes</taxon>
        <taxon>Propionibacteriales</taxon>
        <taxon>Kribbellaceae</taxon>
        <taxon>Kribbella</taxon>
    </lineage>
</organism>
<evidence type="ECO:0000313" key="7">
    <source>
        <dbReference type="Proteomes" id="UP000295573"/>
    </source>
</evidence>
<name>A0A4R2I7Q7_9ACTN</name>
<dbReference type="EMBL" id="SLWR01000018">
    <property type="protein sequence ID" value="TCO40117.1"/>
    <property type="molecule type" value="Genomic_DNA"/>
</dbReference>
<gene>
    <name evidence="6" type="ORF">EV646_11831</name>
</gene>
<dbReference type="AlphaFoldDB" id="A0A4R2I7Q7"/>
<keyword evidence="7" id="KW-1185">Reference proteome</keyword>
<dbReference type="PANTHER" id="PTHR10584:SF166">
    <property type="entry name" value="RIBOKINASE"/>
    <property type="match status" value="1"/>
</dbReference>
<dbReference type="InterPro" id="IPR011611">
    <property type="entry name" value="PfkB_dom"/>
</dbReference>
<dbReference type="RefSeq" id="WP_132156986.1">
    <property type="nucleotide sequence ID" value="NZ_SLWR01000018.1"/>
</dbReference>
<dbReference type="Proteomes" id="UP000295573">
    <property type="component" value="Unassembled WGS sequence"/>
</dbReference>
<evidence type="ECO:0000256" key="3">
    <source>
        <dbReference type="ARBA" id="ARBA00022777"/>
    </source>
</evidence>
<dbReference type="CDD" id="cd01942">
    <property type="entry name" value="ribokinase_group_A"/>
    <property type="match status" value="1"/>
</dbReference>
<dbReference type="Pfam" id="PF00294">
    <property type="entry name" value="PfkB"/>
    <property type="match status" value="1"/>
</dbReference>